<feature type="domain" description="Amidohydrolase 3" evidence="1">
    <location>
        <begin position="56"/>
        <end position="542"/>
    </location>
</feature>
<dbReference type="InterPro" id="IPR032466">
    <property type="entry name" value="Metal_Hydrolase"/>
</dbReference>
<evidence type="ECO:0000313" key="2">
    <source>
        <dbReference type="EMBL" id="MCV2871616.1"/>
    </source>
</evidence>
<gene>
    <name evidence="2" type="ORF">OEZ71_04840</name>
</gene>
<dbReference type="Proteomes" id="UP001652564">
    <property type="component" value="Unassembled WGS sequence"/>
</dbReference>
<dbReference type="Gene3D" id="2.30.40.10">
    <property type="entry name" value="Urease, subunit C, domain 1"/>
    <property type="match status" value="1"/>
</dbReference>
<dbReference type="PANTHER" id="PTHR22642:SF2">
    <property type="entry name" value="PROTEIN LONG AFTER FAR-RED 3"/>
    <property type="match status" value="1"/>
</dbReference>
<evidence type="ECO:0000259" key="1">
    <source>
        <dbReference type="Pfam" id="PF07969"/>
    </source>
</evidence>
<proteinExistence type="predicted"/>
<dbReference type="Gene3D" id="3.10.310.70">
    <property type="match status" value="1"/>
</dbReference>
<dbReference type="PANTHER" id="PTHR22642">
    <property type="entry name" value="IMIDAZOLONEPROPIONASE"/>
    <property type="match status" value="1"/>
</dbReference>
<dbReference type="InterPro" id="IPR011059">
    <property type="entry name" value="Metal-dep_hydrolase_composite"/>
</dbReference>
<dbReference type="EMBL" id="JAOWKZ010000001">
    <property type="protein sequence ID" value="MCV2871616.1"/>
    <property type="molecule type" value="Genomic_DNA"/>
</dbReference>
<dbReference type="SUPFAM" id="SSF51556">
    <property type="entry name" value="Metallo-dependent hydrolases"/>
    <property type="match status" value="1"/>
</dbReference>
<organism evidence="2 3">
    <name type="scientific">Albidovulum litorale</name>
    <dbReference type="NCBI Taxonomy" id="2984134"/>
    <lineage>
        <taxon>Bacteria</taxon>
        <taxon>Pseudomonadati</taxon>
        <taxon>Pseudomonadota</taxon>
        <taxon>Alphaproteobacteria</taxon>
        <taxon>Rhodobacterales</taxon>
        <taxon>Paracoccaceae</taxon>
        <taxon>Albidovulum</taxon>
    </lineage>
</organism>
<protein>
    <submittedName>
        <fullName evidence="2">Amidohydrolase</fullName>
    </submittedName>
</protein>
<reference evidence="2 3" key="1">
    <citation type="submission" date="2022-10" db="EMBL/GenBank/DDBJ databases">
        <title>Defluviimonas sp. nov., isolated from ocean surface sediments.</title>
        <authorList>
            <person name="He W."/>
            <person name="Wang L."/>
            <person name="Zhang D.-F."/>
        </authorList>
    </citation>
    <scope>NUCLEOTIDE SEQUENCE [LARGE SCALE GENOMIC DNA]</scope>
    <source>
        <strain evidence="2 3">WL0050</strain>
    </source>
</reference>
<keyword evidence="3" id="KW-1185">Reference proteome</keyword>
<dbReference type="InterPro" id="IPR033932">
    <property type="entry name" value="YtcJ-like"/>
</dbReference>
<evidence type="ECO:0000313" key="3">
    <source>
        <dbReference type="Proteomes" id="UP001652564"/>
    </source>
</evidence>
<dbReference type="CDD" id="cd01300">
    <property type="entry name" value="YtcJ_like"/>
    <property type="match status" value="1"/>
</dbReference>
<name>A0ABT2ZKH2_9RHOB</name>
<comment type="caution">
    <text evidence="2">The sequence shown here is derived from an EMBL/GenBank/DDBJ whole genome shotgun (WGS) entry which is preliminary data.</text>
</comment>
<dbReference type="SUPFAM" id="SSF51338">
    <property type="entry name" value="Composite domain of metallo-dependent hydrolases"/>
    <property type="match status" value="1"/>
</dbReference>
<dbReference type="Pfam" id="PF07969">
    <property type="entry name" value="Amidohydro_3"/>
    <property type="match status" value="1"/>
</dbReference>
<accession>A0ABT2ZKH2</accession>
<dbReference type="Gene3D" id="3.20.20.140">
    <property type="entry name" value="Metal-dependent hydrolases"/>
    <property type="match status" value="1"/>
</dbReference>
<dbReference type="InterPro" id="IPR013108">
    <property type="entry name" value="Amidohydro_3"/>
</dbReference>
<dbReference type="RefSeq" id="WP_263738782.1">
    <property type="nucleotide sequence ID" value="NZ_JAOWKZ010000001.1"/>
</dbReference>
<sequence>MTVAAHHSADLIVINARIVTMDGAIPYAEALAVRNGRVIALGTSADIRDLAHSSTRVIDAGGRLVLPGFQDTHIHLQDSGQDYSQNADLSAARSQDDIVATLSAFAKTHSRPWVNGTGWYSGIFTAQNLDRHLLDRAVPDRPCLIVASDGHNGCMNTLGCKAVGLEPGTPDPQNGHFVTDARGEPTGMLYENAVMWAESRMPHPSDADFAAGVKWAQALAHRHGITGVIDAKVEERHVRVYRALEAAGELTLRVAATSLVNAFDTTEGAVERLTAFRASARGPRFKVHSAKFFLDGVVENRTAAMIAPYSDAEGGNAPLMFTPAQINEMFTAFDAARFQIHVHAIGDMAVRAALDGCEAARIANGDWPSLHQIAHIQFLDPADIPRFRSLGVMANVQPLWARSEPSVTDVAVPMVGNDRSRWIYAFRSLLDGGAAMALSSDWGVSTLNPFEIIETAVTRQPPAAEGKVPPFVPEERITRMEAVAGYTTEAAAAAWRSTETGSLAIGKAADLIVLDRDIFTCPAYEIGGTNVDLTMVGGDVVFERH</sequence>